<dbReference type="InterPro" id="IPR050767">
    <property type="entry name" value="Sel1_AlgK"/>
</dbReference>
<dbReference type="SMART" id="SM00671">
    <property type="entry name" value="SEL1"/>
    <property type="match status" value="8"/>
</dbReference>
<dbReference type="SUPFAM" id="SSF81901">
    <property type="entry name" value="HCP-like"/>
    <property type="match status" value="3"/>
</dbReference>
<evidence type="ECO:0000313" key="1">
    <source>
        <dbReference type="EMBL" id="MBK1816200.1"/>
    </source>
</evidence>
<dbReference type="InterPro" id="IPR006597">
    <property type="entry name" value="Sel1-like"/>
</dbReference>
<dbReference type="Gene3D" id="1.25.40.10">
    <property type="entry name" value="Tetratricopeptide repeat domain"/>
    <property type="match status" value="2"/>
</dbReference>
<dbReference type="EMBL" id="JAENIK010000011">
    <property type="protein sequence ID" value="MBK1816200.1"/>
    <property type="molecule type" value="Genomic_DNA"/>
</dbReference>
<dbReference type="RefSeq" id="WP_200351152.1">
    <property type="nucleotide sequence ID" value="NZ_BAABHZ010000006.1"/>
</dbReference>
<dbReference type="AlphaFoldDB" id="A0A934VBJ4"/>
<dbReference type="PANTHER" id="PTHR11102">
    <property type="entry name" value="SEL-1-LIKE PROTEIN"/>
    <property type="match status" value="1"/>
</dbReference>
<comment type="caution">
    <text evidence="1">The sequence shown here is derived from an EMBL/GenBank/DDBJ whole genome shotgun (WGS) entry which is preliminary data.</text>
</comment>
<dbReference type="Pfam" id="PF08238">
    <property type="entry name" value="Sel1"/>
    <property type="match status" value="5"/>
</dbReference>
<dbReference type="InterPro" id="IPR011990">
    <property type="entry name" value="TPR-like_helical_dom_sf"/>
</dbReference>
<organism evidence="1 2">
    <name type="scientific">Luteolibacter yonseiensis</name>
    <dbReference type="NCBI Taxonomy" id="1144680"/>
    <lineage>
        <taxon>Bacteria</taxon>
        <taxon>Pseudomonadati</taxon>
        <taxon>Verrucomicrobiota</taxon>
        <taxon>Verrucomicrobiia</taxon>
        <taxon>Verrucomicrobiales</taxon>
        <taxon>Verrucomicrobiaceae</taxon>
        <taxon>Luteolibacter</taxon>
    </lineage>
</organism>
<name>A0A934VBJ4_9BACT</name>
<reference evidence="1" key="1">
    <citation type="submission" date="2021-01" db="EMBL/GenBank/DDBJ databases">
        <title>Modified the classification status of verrucomicrobia.</title>
        <authorList>
            <person name="Feng X."/>
        </authorList>
    </citation>
    <scope>NUCLEOTIDE SEQUENCE</scope>
    <source>
        <strain evidence="1">JCM 18052</strain>
    </source>
</reference>
<sequence length="481" mass="51365">MKHLTLTFVLLAHTILAKELPIAAPRPGPDHGLRQAADLYRHGWKDSARALAKPLADKGDKDAWFLLGLLLEEATPARLSRAQAMDLAYRTAAAAGNAEARLRLIVVRIASSADENVRKAGIRELEDIAGKGDPSALRILGEISLRGLVDEKPDNMKAREFWRRAAEHGDSSSLLLLAKLAEGAIASDLKPDPSSALQWYRKAADAGDTTAALRLGELLAAGDADEGKRWIEKALAAGAVEGHSILGDLQAAKDPQAARLRYQKGVEAGDTHSMVKLAAILLRNDTERAEGIRLLERSAALENADAAACLAGIYLKDQPVKAYPYLIEAAANGILQAQADLASLYLEGRLGKPDPQAAVAWLTEAMKSGNADLQYQLGTLHEQGIGTPVNYANAGTLYTMAGNKGNTAALARIAYMADKGLGTKMDQIQAWAYASLAIERGDKNANDLLAGLDKKLDDTAKAQARTVLAKLRTETSPGVRN</sequence>
<accession>A0A934VBJ4</accession>
<evidence type="ECO:0000313" key="2">
    <source>
        <dbReference type="Proteomes" id="UP000600139"/>
    </source>
</evidence>
<gene>
    <name evidence="1" type="ORF">JIN84_11305</name>
</gene>
<dbReference type="Proteomes" id="UP000600139">
    <property type="component" value="Unassembled WGS sequence"/>
</dbReference>
<protein>
    <submittedName>
        <fullName evidence="1">Sel1 repeat family protein</fullName>
    </submittedName>
</protein>
<proteinExistence type="predicted"/>
<dbReference type="PANTHER" id="PTHR11102:SF160">
    <property type="entry name" value="ERAD-ASSOCIATED E3 UBIQUITIN-PROTEIN LIGASE COMPONENT HRD3"/>
    <property type="match status" value="1"/>
</dbReference>
<keyword evidence="2" id="KW-1185">Reference proteome</keyword>